<organism evidence="1 2">
    <name type="scientific">Metabacillus litoralis</name>
    <dbReference type="NCBI Taxonomy" id="152268"/>
    <lineage>
        <taxon>Bacteria</taxon>
        <taxon>Bacillati</taxon>
        <taxon>Bacillota</taxon>
        <taxon>Bacilli</taxon>
        <taxon>Bacillales</taxon>
        <taxon>Bacillaceae</taxon>
        <taxon>Metabacillus</taxon>
    </lineage>
</organism>
<keyword evidence="2" id="KW-1185">Reference proteome</keyword>
<sequence length="422" mass="49098">MFKFDENVYESNLPIRYVFEEGIQNTDYLVVVFSGFNPPNAKLANSYNYIRTLRNLDCNKLFILDNYGPRGSYYLGNKEDFQVESAIASLISHFSMKYGIKQRNVITAGSSKGGSAALYYGLKYHYGHIIAGAPQTKIADYIQKNTKETYEYMLGGNPGEENVRELNEIIFKQIHINTLTKIYLLTSENDIQYKRHIVPFVNNMDNYGVRYQLEVNNQIENHNEIAVHFPMYLMKNMSNIMYGVNISKLEFKKETATRWKLNVDYVVDDNKEVLVKIVVKKKNELISEIPVKAETYFDVKNLKLIGSMVLDIFFVIEIDGQAIFNLPMDNLFISNGTVLEGVEFSIKEDKIYFKINIEDSPSTQYAYYIRKNNVVIDKLMYQNSRELIYPLKDIGKYQVHYFIRTGDGEKFSDRTKVIRYDN</sequence>
<dbReference type="InterPro" id="IPR022267">
    <property type="entry name" value="Asp2"/>
</dbReference>
<dbReference type="EMBL" id="VOQF01000005">
    <property type="protein sequence ID" value="TXC90943.1"/>
    <property type="molecule type" value="Genomic_DNA"/>
</dbReference>
<dbReference type="Pfam" id="PF16929">
    <property type="entry name" value="Asp2"/>
    <property type="match status" value="1"/>
</dbReference>
<proteinExistence type="predicted"/>
<dbReference type="RefSeq" id="WP_146947554.1">
    <property type="nucleotide sequence ID" value="NZ_VOQF01000005.1"/>
</dbReference>
<accession>A0A5C6VZW6</accession>
<dbReference type="AlphaFoldDB" id="A0A5C6VZW6"/>
<dbReference type="Gene3D" id="3.40.50.1820">
    <property type="entry name" value="alpha/beta hydrolase"/>
    <property type="match status" value="1"/>
</dbReference>
<reference evidence="1 2" key="1">
    <citation type="journal article" date="2005" name="Int. J. Syst. Evol. Microbiol.">
        <title>Bacillus litoralis sp. nov., isolated from a tidal flat of the Yellow Sea in Korea.</title>
        <authorList>
            <person name="Yoon J.H."/>
            <person name="Oh T.K."/>
        </authorList>
    </citation>
    <scope>NUCLEOTIDE SEQUENCE [LARGE SCALE GENOMIC DNA]</scope>
    <source>
        <strain evidence="1 2">SW-211</strain>
    </source>
</reference>
<dbReference type="InterPro" id="IPR029058">
    <property type="entry name" value="AB_hydrolase_fold"/>
</dbReference>
<dbReference type="GO" id="GO:0015031">
    <property type="term" value="P:protein transport"/>
    <property type="evidence" value="ECO:0007669"/>
    <property type="project" value="InterPro"/>
</dbReference>
<name>A0A5C6VZW6_9BACI</name>
<dbReference type="Proteomes" id="UP000321363">
    <property type="component" value="Unassembled WGS sequence"/>
</dbReference>
<protein>
    <recommendedName>
        <fullName evidence="3">Two component regulator three Y domain-containing protein</fullName>
    </recommendedName>
</protein>
<evidence type="ECO:0000313" key="2">
    <source>
        <dbReference type="Proteomes" id="UP000321363"/>
    </source>
</evidence>
<comment type="caution">
    <text evidence="1">The sequence shown here is derived from an EMBL/GenBank/DDBJ whole genome shotgun (WGS) entry which is preliminary data.</text>
</comment>
<evidence type="ECO:0000313" key="1">
    <source>
        <dbReference type="EMBL" id="TXC90943.1"/>
    </source>
</evidence>
<gene>
    <name evidence="1" type="ORF">FS935_08530</name>
</gene>
<dbReference type="SUPFAM" id="SSF53474">
    <property type="entry name" value="alpha/beta-Hydrolases"/>
    <property type="match status" value="1"/>
</dbReference>
<evidence type="ECO:0008006" key="3">
    <source>
        <dbReference type="Google" id="ProtNLM"/>
    </source>
</evidence>
<dbReference type="OrthoDB" id="7335480at2"/>